<feature type="domain" description="HTH cro/C1-type" evidence="1">
    <location>
        <begin position="45"/>
        <end position="98"/>
    </location>
</feature>
<organism evidence="2 3">
    <name type="scientific">Micromonospora yangpuensis</name>
    <dbReference type="NCBI Taxonomy" id="683228"/>
    <lineage>
        <taxon>Bacteria</taxon>
        <taxon>Bacillati</taxon>
        <taxon>Actinomycetota</taxon>
        <taxon>Actinomycetes</taxon>
        <taxon>Micromonosporales</taxon>
        <taxon>Micromonosporaceae</taxon>
        <taxon>Micromonospora</taxon>
    </lineage>
</organism>
<dbReference type="Pfam" id="PF13560">
    <property type="entry name" value="HTH_31"/>
    <property type="match status" value="1"/>
</dbReference>
<dbReference type="Proteomes" id="UP000198937">
    <property type="component" value="Unassembled WGS sequence"/>
</dbReference>
<sequence length="109" mass="11886">MTGRRWNDVKAEAMARHPWLVGAEAEADREKIRAENLGRIRGHELAEMRKSVGLTQAEVAVSLGVSQARISQIEHGQVDSLDTLRAYAEALGAEVSIVVSRGPITLRVA</sequence>
<dbReference type="InterPro" id="IPR010982">
    <property type="entry name" value="Lambda_DNA-bd_dom_sf"/>
</dbReference>
<name>A0A1C6UIS0_9ACTN</name>
<reference evidence="3" key="1">
    <citation type="submission" date="2016-06" db="EMBL/GenBank/DDBJ databases">
        <authorList>
            <person name="Varghese N."/>
            <person name="Submissions Spin"/>
        </authorList>
    </citation>
    <scope>NUCLEOTIDE SEQUENCE [LARGE SCALE GENOMIC DNA]</scope>
    <source>
        <strain evidence="3">DSM 45577</strain>
    </source>
</reference>
<dbReference type="GO" id="GO:0003700">
    <property type="term" value="F:DNA-binding transcription factor activity"/>
    <property type="evidence" value="ECO:0007669"/>
    <property type="project" value="InterPro"/>
</dbReference>
<accession>A0A1C6UIS0</accession>
<dbReference type="OrthoDB" id="4640255at2"/>
<dbReference type="GO" id="GO:0003677">
    <property type="term" value="F:DNA binding"/>
    <property type="evidence" value="ECO:0007669"/>
    <property type="project" value="InterPro"/>
</dbReference>
<evidence type="ECO:0000313" key="2">
    <source>
        <dbReference type="EMBL" id="SCL53937.1"/>
    </source>
</evidence>
<evidence type="ECO:0000313" key="3">
    <source>
        <dbReference type="Proteomes" id="UP000198937"/>
    </source>
</evidence>
<proteinExistence type="predicted"/>
<dbReference type="PROSITE" id="PS50943">
    <property type="entry name" value="HTH_CROC1"/>
    <property type="match status" value="1"/>
</dbReference>
<dbReference type="SUPFAM" id="SSF47413">
    <property type="entry name" value="lambda repressor-like DNA-binding domains"/>
    <property type="match status" value="1"/>
</dbReference>
<dbReference type="SMART" id="SM00530">
    <property type="entry name" value="HTH_XRE"/>
    <property type="match status" value="1"/>
</dbReference>
<dbReference type="CDD" id="cd00093">
    <property type="entry name" value="HTH_XRE"/>
    <property type="match status" value="1"/>
</dbReference>
<dbReference type="Gene3D" id="1.10.260.40">
    <property type="entry name" value="lambda repressor-like DNA-binding domains"/>
    <property type="match status" value="1"/>
</dbReference>
<dbReference type="InterPro" id="IPR001387">
    <property type="entry name" value="Cro/C1-type_HTH"/>
</dbReference>
<dbReference type="PROSITE" id="PS00716">
    <property type="entry name" value="SIGMA70_2"/>
    <property type="match status" value="1"/>
</dbReference>
<dbReference type="InterPro" id="IPR000943">
    <property type="entry name" value="RNA_pol_sigma70"/>
</dbReference>
<dbReference type="STRING" id="683228.GA0070617_2513"/>
<protein>
    <submittedName>
        <fullName evidence="2">Helix-turn-helix domain-containing protein</fullName>
    </submittedName>
</protein>
<dbReference type="RefSeq" id="WP_091436652.1">
    <property type="nucleotide sequence ID" value="NZ_BMMJ01000004.1"/>
</dbReference>
<dbReference type="GO" id="GO:0006352">
    <property type="term" value="P:DNA-templated transcription initiation"/>
    <property type="evidence" value="ECO:0007669"/>
    <property type="project" value="InterPro"/>
</dbReference>
<dbReference type="AlphaFoldDB" id="A0A1C6UIS0"/>
<keyword evidence="3" id="KW-1185">Reference proteome</keyword>
<dbReference type="EMBL" id="FMIA01000002">
    <property type="protein sequence ID" value="SCL53937.1"/>
    <property type="molecule type" value="Genomic_DNA"/>
</dbReference>
<evidence type="ECO:0000259" key="1">
    <source>
        <dbReference type="PROSITE" id="PS50943"/>
    </source>
</evidence>
<gene>
    <name evidence="2" type="ORF">GA0070617_2513</name>
</gene>